<evidence type="ECO:0000313" key="9">
    <source>
        <dbReference type="EMBL" id="SUZ88346.1"/>
    </source>
</evidence>
<evidence type="ECO:0000259" key="7">
    <source>
        <dbReference type="Pfam" id="PF02770"/>
    </source>
</evidence>
<feature type="domain" description="Acyl-CoA dehydrogenase/oxidase N-terminal" evidence="8">
    <location>
        <begin position="28"/>
        <end position="100"/>
    </location>
</feature>
<proteinExistence type="inferred from homology"/>
<dbReference type="SUPFAM" id="SSF47203">
    <property type="entry name" value="Acyl-CoA dehydrogenase C-terminal domain-like"/>
    <property type="match status" value="1"/>
</dbReference>
<dbReference type="InterPro" id="IPR037069">
    <property type="entry name" value="AcylCoA_DH/ox_N_sf"/>
</dbReference>
<evidence type="ECO:0000259" key="6">
    <source>
        <dbReference type="Pfam" id="PF00441"/>
    </source>
</evidence>
<dbReference type="InterPro" id="IPR013786">
    <property type="entry name" value="AcylCoA_DH/ox_N"/>
</dbReference>
<dbReference type="Gene3D" id="1.20.140.10">
    <property type="entry name" value="Butyryl-CoA Dehydrogenase, subunit A, domain 3"/>
    <property type="match status" value="1"/>
</dbReference>
<name>A0A381R9D7_9ZZZZ</name>
<accession>A0A381R9D7</accession>
<evidence type="ECO:0000259" key="8">
    <source>
        <dbReference type="Pfam" id="PF02771"/>
    </source>
</evidence>
<evidence type="ECO:0000256" key="5">
    <source>
        <dbReference type="ARBA" id="ARBA00023002"/>
    </source>
</evidence>
<dbReference type="GO" id="GO:0050660">
    <property type="term" value="F:flavin adenine dinucleotide binding"/>
    <property type="evidence" value="ECO:0007669"/>
    <property type="project" value="InterPro"/>
</dbReference>
<organism evidence="9">
    <name type="scientific">marine metagenome</name>
    <dbReference type="NCBI Taxonomy" id="408172"/>
    <lineage>
        <taxon>unclassified sequences</taxon>
        <taxon>metagenomes</taxon>
        <taxon>ecological metagenomes</taxon>
    </lineage>
</organism>
<evidence type="ECO:0000256" key="1">
    <source>
        <dbReference type="ARBA" id="ARBA00001974"/>
    </source>
</evidence>
<dbReference type="SUPFAM" id="SSF56645">
    <property type="entry name" value="Acyl-CoA dehydrogenase NM domain-like"/>
    <property type="match status" value="1"/>
</dbReference>
<protein>
    <recommendedName>
        <fullName evidence="10">Acyl-CoA dehydrogenase</fullName>
    </recommendedName>
</protein>
<dbReference type="GO" id="GO:0005886">
    <property type="term" value="C:plasma membrane"/>
    <property type="evidence" value="ECO:0007669"/>
    <property type="project" value="TreeGrafter"/>
</dbReference>
<dbReference type="Gene3D" id="2.40.110.10">
    <property type="entry name" value="Butyryl-CoA Dehydrogenase, subunit A, domain 2"/>
    <property type="match status" value="1"/>
</dbReference>
<dbReference type="Gene3D" id="1.10.540.10">
    <property type="entry name" value="Acyl-CoA dehydrogenase/oxidase, N-terminal domain"/>
    <property type="match status" value="1"/>
</dbReference>
<feature type="domain" description="Acyl-CoA dehydrogenase/oxidase C-terminal" evidence="6">
    <location>
        <begin position="212"/>
        <end position="364"/>
    </location>
</feature>
<dbReference type="Pfam" id="PF00441">
    <property type="entry name" value="Acyl-CoA_dh_1"/>
    <property type="match status" value="1"/>
</dbReference>
<dbReference type="InterPro" id="IPR052161">
    <property type="entry name" value="Mycobact_Acyl-CoA_DH"/>
</dbReference>
<dbReference type="EMBL" id="UINC01001766">
    <property type="protein sequence ID" value="SUZ88346.1"/>
    <property type="molecule type" value="Genomic_DNA"/>
</dbReference>
<dbReference type="Pfam" id="PF02771">
    <property type="entry name" value="Acyl-CoA_dh_N"/>
    <property type="match status" value="1"/>
</dbReference>
<comment type="cofactor">
    <cofactor evidence="1">
        <name>FAD</name>
        <dbReference type="ChEBI" id="CHEBI:57692"/>
    </cofactor>
</comment>
<dbReference type="FunFam" id="2.40.110.10:FF:000011">
    <property type="entry name" value="Acyl-CoA dehydrogenase FadE34"/>
    <property type="match status" value="1"/>
</dbReference>
<sequence length="374" mass="41150">MDFALPPDDDPRRLEIRAWLASNPSPSRRDLAEGGFIAPHWPGPWGRDADAEAQLIIDDEFRAAGVKIPGASIGVGWAGPTILAGGTEVQKRRFLPPMLDDTEDWCQLFSEPEAGSDLASLRTRAVRDGDCYVVNGSKLWSTRADVTDWGILLARTSDDGPPQKGISYFLLDMTTPGIEVRPIIEMTGGRHFNETFLTDVRIPAEHLVGAENEGWRLAKVTLANERVSLSEGGVLWGRGPDDDTVLDRIRRFGCGDAVLRQRIADLYTEMVILQLLNRRIMSARVAGTDPGPLSSVRKAIGDVHGQKAMSLVKDLEGPSTMLDGHYPYEEHEDPWAWGHYFSRALTIGGGTSEVQRNIIGERLLGLPREPRPAA</sequence>
<dbReference type="AlphaFoldDB" id="A0A381R9D7"/>
<dbReference type="GO" id="GO:0016627">
    <property type="term" value="F:oxidoreductase activity, acting on the CH-CH group of donors"/>
    <property type="evidence" value="ECO:0007669"/>
    <property type="project" value="InterPro"/>
</dbReference>
<dbReference type="InterPro" id="IPR006091">
    <property type="entry name" value="Acyl-CoA_Oxase/DH_mid-dom"/>
</dbReference>
<dbReference type="InterPro" id="IPR036250">
    <property type="entry name" value="AcylCo_DH-like_C"/>
</dbReference>
<dbReference type="Pfam" id="PF02770">
    <property type="entry name" value="Acyl-CoA_dh_M"/>
    <property type="match status" value="1"/>
</dbReference>
<keyword evidence="5" id="KW-0560">Oxidoreductase</keyword>
<evidence type="ECO:0000256" key="3">
    <source>
        <dbReference type="ARBA" id="ARBA00022630"/>
    </source>
</evidence>
<reference evidence="9" key="1">
    <citation type="submission" date="2018-05" db="EMBL/GenBank/DDBJ databases">
        <authorList>
            <person name="Lanie J.A."/>
            <person name="Ng W.-L."/>
            <person name="Kazmierczak K.M."/>
            <person name="Andrzejewski T.M."/>
            <person name="Davidsen T.M."/>
            <person name="Wayne K.J."/>
            <person name="Tettelin H."/>
            <person name="Glass J.I."/>
            <person name="Rusch D."/>
            <person name="Podicherti R."/>
            <person name="Tsui H.-C.T."/>
            <person name="Winkler M.E."/>
        </authorList>
    </citation>
    <scope>NUCLEOTIDE SEQUENCE</scope>
</reference>
<keyword evidence="3" id="KW-0285">Flavoprotein</keyword>
<comment type="similarity">
    <text evidence="2">Belongs to the acyl-CoA dehydrogenase family.</text>
</comment>
<dbReference type="PANTHER" id="PTHR43292:SF4">
    <property type="entry name" value="ACYL-COA DEHYDROGENASE FADE34"/>
    <property type="match status" value="1"/>
</dbReference>
<dbReference type="PANTHER" id="PTHR43292">
    <property type="entry name" value="ACYL-COA DEHYDROGENASE"/>
    <property type="match status" value="1"/>
</dbReference>
<dbReference type="InterPro" id="IPR046373">
    <property type="entry name" value="Acyl-CoA_Oxase/DH_mid-dom_sf"/>
</dbReference>
<evidence type="ECO:0000256" key="2">
    <source>
        <dbReference type="ARBA" id="ARBA00009347"/>
    </source>
</evidence>
<dbReference type="InterPro" id="IPR009075">
    <property type="entry name" value="AcylCo_DH/oxidase_C"/>
</dbReference>
<gene>
    <name evidence="9" type="ORF">METZ01_LOCUS41200</name>
</gene>
<evidence type="ECO:0008006" key="10">
    <source>
        <dbReference type="Google" id="ProtNLM"/>
    </source>
</evidence>
<feature type="domain" description="Acyl-CoA oxidase/dehydrogenase middle" evidence="7">
    <location>
        <begin position="106"/>
        <end position="192"/>
    </location>
</feature>
<dbReference type="InterPro" id="IPR009100">
    <property type="entry name" value="AcylCoA_DH/oxidase_NM_dom_sf"/>
</dbReference>
<keyword evidence="4" id="KW-0274">FAD</keyword>
<evidence type="ECO:0000256" key="4">
    <source>
        <dbReference type="ARBA" id="ARBA00022827"/>
    </source>
</evidence>